<gene>
    <name evidence="2" type="ORF">ACG00Y_02620</name>
</gene>
<protein>
    <submittedName>
        <fullName evidence="2">TorF family putative porin</fullName>
    </submittedName>
</protein>
<dbReference type="InterPro" id="IPR010239">
    <property type="entry name" value="CHP02001"/>
</dbReference>
<accession>A0ABW7EX48</accession>
<dbReference type="Pfam" id="PF09694">
    <property type="entry name" value="Gcw_chp"/>
    <property type="match status" value="1"/>
</dbReference>
<evidence type="ECO:0000313" key="3">
    <source>
        <dbReference type="Proteomes" id="UP001606210"/>
    </source>
</evidence>
<reference evidence="2 3" key="1">
    <citation type="submission" date="2024-08" db="EMBL/GenBank/DDBJ databases">
        <authorList>
            <person name="Lu H."/>
        </authorList>
    </citation>
    <scope>NUCLEOTIDE SEQUENCE [LARGE SCALE GENOMIC DNA]</scope>
    <source>
        <strain evidence="2 3">LYH14W</strain>
    </source>
</reference>
<dbReference type="Proteomes" id="UP001606210">
    <property type="component" value="Unassembled WGS sequence"/>
</dbReference>
<evidence type="ECO:0000256" key="1">
    <source>
        <dbReference type="SAM" id="SignalP"/>
    </source>
</evidence>
<feature type="signal peptide" evidence="1">
    <location>
        <begin position="1"/>
        <end position="28"/>
    </location>
</feature>
<feature type="chain" id="PRO_5045262554" evidence="1">
    <location>
        <begin position="29"/>
        <end position="239"/>
    </location>
</feature>
<keyword evidence="3" id="KW-1185">Reference proteome</keyword>
<dbReference type="RefSeq" id="WP_394475717.1">
    <property type="nucleotide sequence ID" value="NZ_JBIGHV010000001.1"/>
</dbReference>
<evidence type="ECO:0000313" key="2">
    <source>
        <dbReference type="EMBL" id="MFG6428786.1"/>
    </source>
</evidence>
<name>A0ABW7EX48_9BURK</name>
<comment type="caution">
    <text evidence="2">The sequence shown here is derived from an EMBL/GenBank/DDBJ whole genome shotgun (WGS) entry which is preliminary data.</text>
</comment>
<proteinExistence type="predicted"/>
<sequence length="239" mass="26160">MPPARPAQFLRLFTLLAPLWLGAAGAQADVGATLSLQSDARERGVSYSGDKPAAQLGLAWDGEGGWYAGASLARARFDNGRRSGWLRAYGGRVVELRPGLDAEAGLLAHCFDNLQHYDFAEAYAALLGERWSLRLYASPDYYGNGQRSLYGEFNLQWPLTQSVAAVGHLGLLRGWGRPSVVYRWPPRAWRLDLRAGVSVQLGAGSELQLLWVAASRGGPFVWIDATRRRTALLNLTTAF</sequence>
<keyword evidence="1" id="KW-0732">Signal</keyword>
<dbReference type="EMBL" id="JBIGHV010000001">
    <property type="protein sequence ID" value="MFG6428786.1"/>
    <property type="molecule type" value="Genomic_DNA"/>
</dbReference>
<organism evidence="2 3">
    <name type="scientific">Pelomonas parva</name>
    <dbReference type="NCBI Taxonomy" id="3299032"/>
    <lineage>
        <taxon>Bacteria</taxon>
        <taxon>Pseudomonadati</taxon>
        <taxon>Pseudomonadota</taxon>
        <taxon>Betaproteobacteria</taxon>
        <taxon>Burkholderiales</taxon>
        <taxon>Sphaerotilaceae</taxon>
        <taxon>Roseateles</taxon>
    </lineage>
</organism>